<sequence>MKCFCILIALAAIIIVISAKKFRLYEKVNYEGEYMDFTADDYKCHNSINETFDNRGSSIITYGDCVVLFEDPGCTGLFRTFKSNCTRPGCGFRKDLSTCGFNDMASSFRFC</sequence>
<reference evidence="2" key="1">
    <citation type="submission" date="2022-11" db="UniProtKB">
        <authorList>
            <consortium name="WormBaseParasite"/>
        </authorList>
    </citation>
    <scope>IDENTIFICATION</scope>
</reference>
<dbReference type="WBParaSite" id="PS1159_v2.g5808.t1">
    <property type="protein sequence ID" value="PS1159_v2.g5808.t1"/>
    <property type="gene ID" value="PS1159_v2.g5808"/>
</dbReference>
<evidence type="ECO:0000313" key="2">
    <source>
        <dbReference type="WBParaSite" id="PS1159_v2.g5808.t1"/>
    </source>
</evidence>
<evidence type="ECO:0000313" key="1">
    <source>
        <dbReference type="Proteomes" id="UP000887580"/>
    </source>
</evidence>
<proteinExistence type="predicted"/>
<dbReference type="Proteomes" id="UP000887580">
    <property type="component" value="Unplaced"/>
</dbReference>
<organism evidence="1 2">
    <name type="scientific">Panagrolaimus sp. PS1159</name>
    <dbReference type="NCBI Taxonomy" id="55785"/>
    <lineage>
        <taxon>Eukaryota</taxon>
        <taxon>Metazoa</taxon>
        <taxon>Ecdysozoa</taxon>
        <taxon>Nematoda</taxon>
        <taxon>Chromadorea</taxon>
        <taxon>Rhabditida</taxon>
        <taxon>Tylenchina</taxon>
        <taxon>Panagrolaimomorpha</taxon>
        <taxon>Panagrolaimoidea</taxon>
        <taxon>Panagrolaimidae</taxon>
        <taxon>Panagrolaimus</taxon>
    </lineage>
</organism>
<name>A0AC35GK82_9BILA</name>
<protein>
    <submittedName>
        <fullName evidence="2">Beta/gamma crystallin 'Greek key' domain-containing protein</fullName>
    </submittedName>
</protein>
<accession>A0AC35GK82</accession>